<evidence type="ECO:0000313" key="2">
    <source>
        <dbReference type="EnsemblMetazoa" id="XP_008182967.1"/>
    </source>
</evidence>
<dbReference type="Proteomes" id="UP000007819">
    <property type="component" value="Unassembled WGS sequence"/>
</dbReference>
<dbReference type="GeneID" id="103309407"/>
<dbReference type="KEGG" id="api:103309407"/>
<evidence type="ECO:0000259" key="1">
    <source>
        <dbReference type="Pfam" id="PF00078"/>
    </source>
</evidence>
<proteinExistence type="predicted"/>
<dbReference type="AlphaFoldDB" id="A0A8R2B5K8"/>
<reference evidence="3" key="1">
    <citation type="submission" date="2010-06" db="EMBL/GenBank/DDBJ databases">
        <authorList>
            <person name="Jiang H."/>
            <person name="Abraham K."/>
            <person name="Ali S."/>
            <person name="Alsbrooks S.L."/>
            <person name="Anim B.N."/>
            <person name="Anosike U.S."/>
            <person name="Attaway T."/>
            <person name="Bandaranaike D.P."/>
            <person name="Battles P.K."/>
            <person name="Bell S.N."/>
            <person name="Bell A.V."/>
            <person name="Beltran B."/>
            <person name="Bickham C."/>
            <person name="Bustamante Y."/>
            <person name="Caleb T."/>
            <person name="Canada A."/>
            <person name="Cardenas V."/>
            <person name="Carter K."/>
            <person name="Chacko J."/>
            <person name="Chandrabose M.N."/>
            <person name="Chavez D."/>
            <person name="Chavez A."/>
            <person name="Chen L."/>
            <person name="Chu H.-S."/>
            <person name="Claassen K.J."/>
            <person name="Cockrell R."/>
            <person name="Collins M."/>
            <person name="Cooper J.A."/>
            <person name="Cree A."/>
            <person name="Curry S.M."/>
            <person name="Da Y."/>
            <person name="Dao M.D."/>
            <person name="Das B."/>
            <person name="Davila M.-L."/>
            <person name="Davy-Carroll L."/>
            <person name="Denson S."/>
            <person name="Dinh H."/>
            <person name="Ebong V.E."/>
            <person name="Edwards J.R."/>
            <person name="Egan A."/>
            <person name="El-Daye J."/>
            <person name="Escobedo L."/>
            <person name="Fernandez S."/>
            <person name="Fernando P.R."/>
            <person name="Flagg N."/>
            <person name="Forbes L.D."/>
            <person name="Fowler R.G."/>
            <person name="Fu Q."/>
            <person name="Gabisi R.A."/>
            <person name="Ganer J."/>
            <person name="Garbino Pronczuk A."/>
            <person name="Garcia R.M."/>
            <person name="Garner T."/>
            <person name="Garrett T.E."/>
            <person name="Gonzalez D.A."/>
            <person name="Hamid H."/>
            <person name="Hawkins E.S."/>
            <person name="Hirani K."/>
            <person name="Hogues M.E."/>
            <person name="Hollins B."/>
            <person name="Hsiao C.-H."/>
            <person name="Jabil R."/>
            <person name="James M.L."/>
            <person name="Jhangiani S.N."/>
            <person name="Johnson B."/>
            <person name="Johnson Q."/>
            <person name="Joshi V."/>
            <person name="Kalu J.B."/>
            <person name="Kam C."/>
            <person name="Kashfia A."/>
            <person name="Keebler J."/>
            <person name="Kisamo H."/>
            <person name="Kovar C.L."/>
            <person name="Lago L.A."/>
            <person name="Lai C.-Y."/>
            <person name="Laidlaw J."/>
            <person name="Lara F."/>
            <person name="Le T.-K."/>
            <person name="Lee S.L."/>
            <person name="Legall F.H."/>
            <person name="Lemon S.J."/>
            <person name="Lewis L.R."/>
            <person name="Li B."/>
            <person name="Liu Y."/>
            <person name="Liu Y.-S."/>
            <person name="Lopez J."/>
            <person name="Lozado R.J."/>
            <person name="Lu J."/>
            <person name="Madu R.C."/>
            <person name="Maheshwari M."/>
            <person name="Maheshwari R."/>
            <person name="Malloy K."/>
            <person name="Martinez E."/>
            <person name="Mathew T."/>
            <person name="Mercado I.C."/>
            <person name="Mercado C."/>
            <person name="Meyer B."/>
            <person name="Montgomery K."/>
            <person name="Morgan M.B."/>
            <person name="Munidasa M."/>
            <person name="Nazareth L.V."/>
            <person name="Nelson J."/>
            <person name="Ng B.M."/>
            <person name="Nguyen N.B."/>
            <person name="Nguyen P.Q."/>
            <person name="Nguyen T."/>
            <person name="Obregon M."/>
            <person name="Okwuonu G.O."/>
            <person name="Onwere C.G."/>
            <person name="Orozco G."/>
            <person name="Parra A."/>
            <person name="Patel S."/>
            <person name="Patil S."/>
            <person name="Perez A."/>
            <person name="Perez Y."/>
            <person name="Pham C."/>
            <person name="Primus E.L."/>
            <person name="Pu L.-L."/>
            <person name="Puazo M."/>
            <person name="Qin X."/>
            <person name="Quiroz J.B."/>
            <person name="Reese J."/>
            <person name="Richards S."/>
            <person name="Rives C.M."/>
            <person name="Robberts R."/>
            <person name="Ruiz S.J."/>
            <person name="Ruiz M.J."/>
            <person name="Santibanez J."/>
            <person name="Schneider B.W."/>
            <person name="Sisson I."/>
            <person name="Smith M."/>
            <person name="Sodergren E."/>
            <person name="Song X.-Z."/>
            <person name="Song B.B."/>
            <person name="Summersgill H."/>
            <person name="Thelus R."/>
            <person name="Thornton R.D."/>
            <person name="Trejos Z.Y."/>
            <person name="Usmani K."/>
            <person name="Vattathil S."/>
            <person name="Villasana D."/>
            <person name="Walker D.L."/>
            <person name="Wang S."/>
            <person name="Wang K."/>
            <person name="White C.S."/>
            <person name="Williams A.C."/>
            <person name="Williamson J."/>
            <person name="Wilson K."/>
            <person name="Woghiren I.O."/>
            <person name="Woodworth J.R."/>
            <person name="Worley K.C."/>
            <person name="Wright R.A."/>
            <person name="Wu W."/>
            <person name="Young L."/>
            <person name="Zhang L."/>
            <person name="Zhang J."/>
            <person name="Zhu Y."/>
            <person name="Muzny D.M."/>
            <person name="Weinstock G."/>
            <person name="Gibbs R.A."/>
        </authorList>
    </citation>
    <scope>NUCLEOTIDE SEQUENCE [LARGE SCALE GENOMIC DNA]</scope>
    <source>
        <strain evidence="3">LSR1</strain>
    </source>
</reference>
<dbReference type="Pfam" id="PF00078">
    <property type="entry name" value="RVT_1"/>
    <property type="match status" value="1"/>
</dbReference>
<dbReference type="OrthoDB" id="6626266at2759"/>
<dbReference type="PANTHER" id="PTHR47331:SF1">
    <property type="entry name" value="GAG-LIKE PROTEIN"/>
    <property type="match status" value="1"/>
</dbReference>
<evidence type="ECO:0000313" key="3">
    <source>
        <dbReference type="Proteomes" id="UP000007819"/>
    </source>
</evidence>
<feature type="domain" description="Reverse transcriptase" evidence="1">
    <location>
        <begin position="40"/>
        <end position="170"/>
    </location>
</feature>
<keyword evidence="3" id="KW-1185">Reference proteome</keyword>
<dbReference type="RefSeq" id="XP_008182967.1">
    <property type="nucleotide sequence ID" value="XM_008184745.1"/>
</dbReference>
<dbReference type="GO" id="GO:0071897">
    <property type="term" value="P:DNA biosynthetic process"/>
    <property type="evidence" value="ECO:0007669"/>
    <property type="project" value="UniProtKB-ARBA"/>
</dbReference>
<dbReference type="EnsemblMetazoa" id="XM_008184745.1">
    <property type="protein sequence ID" value="XP_008182967.1"/>
    <property type="gene ID" value="LOC103309407"/>
</dbReference>
<accession>A0A8R2B5K8</accession>
<reference evidence="2" key="2">
    <citation type="submission" date="2022-06" db="UniProtKB">
        <authorList>
            <consortium name="EnsemblMetazoa"/>
        </authorList>
    </citation>
    <scope>IDENTIFICATION</scope>
</reference>
<dbReference type="SUPFAM" id="SSF56672">
    <property type="entry name" value="DNA/RNA polymerases"/>
    <property type="match status" value="1"/>
</dbReference>
<dbReference type="InterPro" id="IPR043128">
    <property type="entry name" value="Rev_trsase/Diguanyl_cyclase"/>
</dbReference>
<dbReference type="Gene3D" id="3.30.70.270">
    <property type="match status" value="1"/>
</dbReference>
<protein>
    <recommendedName>
        <fullName evidence="1">Reverse transcriptase domain-containing protein</fullName>
    </recommendedName>
</protein>
<dbReference type="PANTHER" id="PTHR47331">
    <property type="entry name" value="PHD-TYPE DOMAIN-CONTAINING PROTEIN"/>
    <property type="match status" value="1"/>
</dbReference>
<name>A0A8R2B5K8_ACYPI</name>
<dbReference type="Gene3D" id="3.10.10.10">
    <property type="entry name" value="HIV Type 1 Reverse Transcriptase, subunit A, domain 1"/>
    <property type="match status" value="1"/>
</dbReference>
<dbReference type="Pfam" id="PF05380">
    <property type="entry name" value="Peptidase_A17"/>
    <property type="match status" value="1"/>
</dbReference>
<organism evidence="2 3">
    <name type="scientific">Acyrthosiphon pisum</name>
    <name type="common">Pea aphid</name>
    <dbReference type="NCBI Taxonomy" id="7029"/>
    <lineage>
        <taxon>Eukaryota</taxon>
        <taxon>Metazoa</taxon>
        <taxon>Ecdysozoa</taxon>
        <taxon>Arthropoda</taxon>
        <taxon>Hexapoda</taxon>
        <taxon>Insecta</taxon>
        <taxon>Pterygota</taxon>
        <taxon>Neoptera</taxon>
        <taxon>Paraneoptera</taxon>
        <taxon>Hemiptera</taxon>
        <taxon>Sternorrhyncha</taxon>
        <taxon>Aphidomorpha</taxon>
        <taxon>Aphidoidea</taxon>
        <taxon>Aphididae</taxon>
        <taxon>Macrosiphini</taxon>
        <taxon>Acyrthosiphon</taxon>
    </lineage>
</organism>
<dbReference type="InterPro" id="IPR000477">
    <property type="entry name" value="RT_dom"/>
</dbReference>
<dbReference type="InterPro" id="IPR008042">
    <property type="entry name" value="Retrotrans_Pao"/>
</dbReference>
<dbReference type="InterPro" id="IPR043502">
    <property type="entry name" value="DNA/RNA_pol_sf"/>
</dbReference>
<sequence length="284" mass="32706">MGHMKIVSKEESQPSAAFYLPHHPVMKLSSLTTKLRVVFDASAKNDLVTILMRFRKHQVVIKADVEKMFRQIRVAEEDQDWQRIVWRSQSDKALELYRLTTVTYGTTSASFMATNCLVSLSEEAKQKYPEASKIIRRDFYMDDLMTGASTVDECCQLQKQIDSILVSAHLPLRKWCSNSTEVLERIEDSSDDPLFALQIGEDEIIKSLGLSWKPALDAFQFIVEQKAFMAKSTKITLLSDLNRIFDPLGFLAPVLVRGKIFLQQLWQLKIEWAQQLPEELSNRW</sequence>